<dbReference type="EMBL" id="CYHF01000009">
    <property type="protein sequence ID" value="CUA99381.1"/>
    <property type="molecule type" value="Genomic_DNA"/>
</dbReference>
<dbReference type="PANTHER" id="PTHR13343">
    <property type="entry name" value="CREG1 PROTEIN"/>
    <property type="match status" value="1"/>
</dbReference>
<gene>
    <name evidence="3" type="ORF">Ga0061069_10999</name>
</gene>
<reference evidence="4" key="1">
    <citation type="submission" date="2015-08" db="EMBL/GenBank/DDBJ databases">
        <authorList>
            <person name="Varghese N."/>
        </authorList>
    </citation>
    <scope>NUCLEOTIDE SEQUENCE [LARGE SCALE GENOMIC DNA]</scope>
    <source>
        <strain evidence="4">DSM 18181</strain>
    </source>
</reference>
<dbReference type="Gene3D" id="3.20.180.10">
    <property type="entry name" value="PNP-oxidase-like"/>
    <property type="match status" value="1"/>
</dbReference>
<dbReference type="AlphaFoldDB" id="A0A0K6I8F5"/>
<organism evidence="3 4">
    <name type="scientific">Thiomonas bhubaneswarensis</name>
    <dbReference type="NCBI Taxonomy" id="339866"/>
    <lineage>
        <taxon>Bacteria</taxon>
        <taxon>Pseudomonadati</taxon>
        <taxon>Pseudomonadota</taxon>
        <taxon>Betaproteobacteria</taxon>
        <taxon>Burkholderiales</taxon>
        <taxon>Thiomonas</taxon>
    </lineage>
</organism>
<protein>
    <submittedName>
        <fullName evidence="3">Putative heme iron utilization protein</fullName>
    </submittedName>
</protein>
<keyword evidence="4" id="KW-1185">Reference proteome</keyword>
<dbReference type="Pfam" id="PF13883">
    <property type="entry name" value="CREG_beta-barrel"/>
    <property type="match status" value="1"/>
</dbReference>
<dbReference type="Pfam" id="PF10615">
    <property type="entry name" value="DUF2470"/>
    <property type="match status" value="1"/>
</dbReference>
<dbReference type="STRING" id="339866.GCA_001418255_02497"/>
<dbReference type="Gene3D" id="2.30.110.10">
    <property type="entry name" value="Electron Transport, Fmn-binding Protein, Chain A"/>
    <property type="match status" value="1"/>
</dbReference>
<proteinExistence type="predicted"/>
<evidence type="ECO:0000259" key="1">
    <source>
        <dbReference type="Pfam" id="PF10615"/>
    </source>
</evidence>
<dbReference type="RefSeq" id="WP_055451343.1">
    <property type="nucleotide sequence ID" value="NZ_CYHF01000009.1"/>
</dbReference>
<evidence type="ECO:0000313" key="4">
    <source>
        <dbReference type="Proteomes" id="UP000183649"/>
    </source>
</evidence>
<dbReference type="Proteomes" id="UP000183649">
    <property type="component" value="Unassembled WGS sequence"/>
</dbReference>
<sequence length="243" mass="26863">MADTEHALALGQEARLFVRQHQNGVLSTLSKRLGGFPFGSVSPYVLDHEGHPVILISTLAEHTKNIDADPRVSLIVHPCAEDMQAAGRVTLVARAERLPDKTAFGARYLRYLPQAADYFAMHDFHFYRLRVEDVRYIGGFGKIHWIRPERYAPPAAPALAEAEDGILEHMNADHAHNLREYCRHVHGVDVLDASMVGIDCDGFDVRADGHVLRFDFATPVLDAEAARAALVDLARQARATAPG</sequence>
<name>A0A0K6I8F5_9BURK</name>
<dbReference type="InterPro" id="IPR037119">
    <property type="entry name" value="Haem_oxidase_HugZ-like_sf"/>
</dbReference>
<evidence type="ECO:0000313" key="3">
    <source>
        <dbReference type="EMBL" id="CUA99381.1"/>
    </source>
</evidence>
<feature type="domain" description="DUF2470" evidence="1">
    <location>
        <begin position="163"/>
        <end position="233"/>
    </location>
</feature>
<dbReference type="PANTHER" id="PTHR13343:SF17">
    <property type="entry name" value="CELLULAR REPRESSOR OF E1A-STIMULATED GENES, ISOFORM A"/>
    <property type="match status" value="1"/>
</dbReference>
<evidence type="ECO:0000259" key="2">
    <source>
        <dbReference type="Pfam" id="PF13883"/>
    </source>
</evidence>
<dbReference type="InterPro" id="IPR012349">
    <property type="entry name" value="Split_barrel_FMN-bd"/>
</dbReference>
<dbReference type="InterPro" id="IPR055343">
    <property type="entry name" value="CREG_beta-barrel"/>
</dbReference>
<feature type="domain" description="CREG-like beta-barrel" evidence="2">
    <location>
        <begin position="13"/>
        <end position="151"/>
    </location>
</feature>
<accession>A0A0K6I8F5</accession>
<dbReference type="OrthoDB" id="9776211at2"/>
<dbReference type="GO" id="GO:0005737">
    <property type="term" value="C:cytoplasm"/>
    <property type="evidence" value="ECO:0007669"/>
    <property type="project" value="UniProtKB-ARBA"/>
</dbReference>
<dbReference type="InterPro" id="IPR019595">
    <property type="entry name" value="DUF2470"/>
</dbReference>
<dbReference type="SUPFAM" id="SSF50475">
    <property type="entry name" value="FMN-binding split barrel"/>
    <property type="match status" value="1"/>
</dbReference>